<evidence type="ECO:0000313" key="3">
    <source>
        <dbReference type="EMBL" id="GAA0758911.1"/>
    </source>
</evidence>
<protein>
    <recommendedName>
        <fullName evidence="2">Flagellar hook-length control protein-like C-terminal domain-containing protein</fullName>
    </recommendedName>
</protein>
<feature type="domain" description="Flagellar hook-length control protein-like C-terminal" evidence="2">
    <location>
        <begin position="262"/>
        <end position="342"/>
    </location>
</feature>
<feature type="region of interest" description="Disordered" evidence="1">
    <location>
        <begin position="339"/>
        <end position="387"/>
    </location>
</feature>
<feature type="region of interest" description="Disordered" evidence="1">
    <location>
        <begin position="79"/>
        <end position="104"/>
    </location>
</feature>
<gene>
    <name evidence="3" type="ORF">GCM10009107_39840</name>
</gene>
<proteinExistence type="predicted"/>
<reference evidence="3 4" key="1">
    <citation type="journal article" date="2019" name="Int. J. Syst. Evol. Microbiol.">
        <title>The Global Catalogue of Microorganisms (GCM) 10K type strain sequencing project: providing services to taxonomists for standard genome sequencing and annotation.</title>
        <authorList>
            <consortium name="The Broad Institute Genomics Platform"/>
            <consortium name="The Broad Institute Genome Sequencing Center for Infectious Disease"/>
            <person name="Wu L."/>
            <person name="Ma J."/>
        </authorList>
    </citation>
    <scope>NUCLEOTIDE SEQUENCE [LARGE SCALE GENOMIC DNA]</scope>
    <source>
        <strain evidence="3 4">JCM 15503</strain>
    </source>
</reference>
<dbReference type="RefSeq" id="WP_231010081.1">
    <property type="nucleotide sequence ID" value="NZ_BAAAEW010000026.1"/>
</dbReference>
<comment type="caution">
    <text evidence="3">The sequence shown here is derived from an EMBL/GenBank/DDBJ whole genome shotgun (WGS) entry which is preliminary data.</text>
</comment>
<dbReference type="InterPro" id="IPR038610">
    <property type="entry name" value="FliK-like_C_sf"/>
</dbReference>
<dbReference type="PANTHER" id="PTHR37533:SF2">
    <property type="entry name" value="FLAGELLAR HOOK-LENGTH CONTROL PROTEIN"/>
    <property type="match status" value="1"/>
</dbReference>
<feature type="compositionally biased region" description="Polar residues" evidence="1">
    <location>
        <begin position="344"/>
        <end position="360"/>
    </location>
</feature>
<dbReference type="PANTHER" id="PTHR37533">
    <property type="entry name" value="FLAGELLAR HOOK-LENGTH CONTROL PROTEIN"/>
    <property type="match status" value="1"/>
</dbReference>
<evidence type="ECO:0000256" key="1">
    <source>
        <dbReference type="SAM" id="MobiDB-lite"/>
    </source>
</evidence>
<dbReference type="InterPro" id="IPR052563">
    <property type="entry name" value="FliK"/>
</dbReference>
<accession>A0ABN1K948</accession>
<dbReference type="InterPro" id="IPR021136">
    <property type="entry name" value="Flagellar_hook_control-like_C"/>
</dbReference>
<dbReference type="Pfam" id="PF02120">
    <property type="entry name" value="Flg_hook"/>
    <property type="match status" value="1"/>
</dbReference>
<dbReference type="Gene3D" id="3.30.750.140">
    <property type="match status" value="1"/>
</dbReference>
<dbReference type="EMBL" id="BAAAEW010000026">
    <property type="protein sequence ID" value="GAA0758911.1"/>
    <property type="molecule type" value="Genomic_DNA"/>
</dbReference>
<sequence length="387" mass="38204">MALNTLSVNVTADTGAIAPATPANPAANKADAAAGTPVATPLAGFGATLQRAAVADTSTPALPLPLPVTPTGGADVKLPVDSSRVAPPELPAQAAKPAADDSQDAIDTGTAALQPDWPALSPLLASLMASASAAAAAATSTAPAPAGNTPRPAPAAAGLAAVGKPVTANAAATQAATPGIAPTPVAATPVQAPSAKADVASPALQASVVDAADADDASAALPSVGSATAAAPSRQEMSTSLALPAGPDADLRQPLRQALGPRLAWQADQRSEQAQLRLSPPQLGHIDIQIRHEGGSLQVQLSASHAEVARQLAQVSDGLRQDLSQRHAGEVRVQVGQGAANGSDFGQSGRQQPQRTTSDEAQAPGRALAEADAETGTATTPFRLRKG</sequence>
<organism evidence="3 4">
    <name type="scientific">Ideonella azotifigens</name>
    <dbReference type="NCBI Taxonomy" id="513160"/>
    <lineage>
        <taxon>Bacteria</taxon>
        <taxon>Pseudomonadati</taxon>
        <taxon>Pseudomonadota</taxon>
        <taxon>Betaproteobacteria</taxon>
        <taxon>Burkholderiales</taxon>
        <taxon>Sphaerotilaceae</taxon>
        <taxon>Ideonella</taxon>
    </lineage>
</organism>
<feature type="region of interest" description="Disordered" evidence="1">
    <location>
        <begin position="227"/>
        <end position="252"/>
    </location>
</feature>
<evidence type="ECO:0000313" key="4">
    <source>
        <dbReference type="Proteomes" id="UP001500279"/>
    </source>
</evidence>
<name>A0ABN1K948_9BURK</name>
<dbReference type="Proteomes" id="UP001500279">
    <property type="component" value="Unassembled WGS sequence"/>
</dbReference>
<feature type="compositionally biased region" description="Low complexity" evidence="1">
    <location>
        <begin position="367"/>
        <end position="380"/>
    </location>
</feature>
<keyword evidence="4" id="KW-1185">Reference proteome</keyword>
<dbReference type="CDD" id="cd17470">
    <property type="entry name" value="T3SS_Flik_C"/>
    <property type="match status" value="1"/>
</dbReference>
<evidence type="ECO:0000259" key="2">
    <source>
        <dbReference type="Pfam" id="PF02120"/>
    </source>
</evidence>